<feature type="transmembrane region" description="Helical" evidence="8">
    <location>
        <begin position="172"/>
        <end position="195"/>
    </location>
</feature>
<feature type="transmembrane region" description="Helical" evidence="8">
    <location>
        <begin position="230"/>
        <end position="252"/>
    </location>
</feature>
<evidence type="ECO:0000256" key="3">
    <source>
        <dbReference type="ARBA" id="ARBA00022475"/>
    </source>
</evidence>
<dbReference type="EMBL" id="JACCCC010000001">
    <property type="protein sequence ID" value="NYE47873.1"/>
    <property type="molecule type" value="Genomic_DNA"/>
</dbReference>
<organism evidence="10 11">
    <name type="scientific">Spinactinospora alkalitolerans</name>
    <dbReference type="NCBI Taxonomy" id="687207"/>
    <lineage>
        <taxon>Bacteria</taxon>
        <taxon>Bacillati</taxon>
        <taxon>Actinomycetota</taxon>
        <taxon>Actinomycetes</taxon>
        <taxon>Streptosporangiales</taxon>
        <taxon>Nocardiopsidaceae</taxon>
        <taxon>Spinactinospora</taxon>
    </lineage>
</organism>
<dbReference type="InterPro" id="IPR000515">
    <property type="entry name" value="MetI-like"/>
</dbReference>
<protein>
    <submittedName>
        <fullName evidence="10">Putative spermidine/putrescine transport system permease protein</fullName>
    </submittedName>
</protein>
<evidence type="ECO:0000256" key="5">
    <source>
        <dbReference type="ARBA" id="ARBA00022692"/>
    </source>
</evidence>
<keyword evidence="11" id="KW-1185">Reference proteome</keyword>
<keyword evidence="2 8" id="KW-0813">Transport</keyword>
<evidence type="ECO:0000259" key="9">
    <source>
        <dbReference type="PROSITE" id="PS50928"/>
    </source>
</evidence>
<dbReference type="PANTHER" id="PTHR43357">
    <property type="entry name" value="INNER MEMBRANE ABC TRANSPORTER PERMEASE PROTEIN YDCV"/>
    <property type="match status" value="1"/>
</dbReference>
<dbReference type="SUPFAM" id="SSF161098">
    <property type="entry name" value="MetI-like"/>
    <property type="match status" value="1"/>
</dbReference>
<dbReference type="InterPro" id="IPR035906">
    <property type="entry name" value="MetI-like_sf"/>
</dbReference>
<comment type="caution">
    <text evidence="10">The sequence shown here is derived from an EMBL/GenBank/DDBJ whole genome shotgun (WGS) entry which is preliminary data.</text>
</comment>
<feature type="transmembrane region" description="Helical" evidence="8">
    <location>
        <begin position="95"/>
        <end position="119"/>
    </location>
</feature>
<evidence type="ECO:0000256" key="2">
    <source>
        <dbReference type="ARBA" id="ARBA00022448"/>
    </source>
</evidence>
<keyword evidence="3" id="KW-1003">Cell membrane</keyword>
<dbReference type="Pfam" id="PF00528">
    <property type="entry name" value="BPD_transp_1"/>
    <property type="match status" value="1"/>
</dbReference>
<dbReference type="Gene3D" id="1.10.3720.10">
    <property type="entry name" value="MetI-like"/>
    <property type="match status" value="1"/>
</dbReference>
<feature type="domain" description="ABC transmembrane type-1" evidence="9">
    <location>
        <begin position="60"/>
        <end position="248"/>
    </location>
</feature>
<keyword evidence="5 8" id="KW-0812">Transmembrane</keyword>
<evidence type="ECO:0000256" key="1">
    <source>
        <dbReference type="ARBA" id="ARBA00004429"/>
    </source>
</evidence>
<evidence type="ECO:0000256" key="8">
    <source>
        <dbReference type="RuleBase" id="RU363032"/>
    </source>
</evidence>
<accession>A0A852TYK1</accession>
<proteinExistence type="inferred from homology"/>
<dbReference type="CDD" id="cd06261">
    <property type="entry name" value="TM_PBP2"/>
    <property type="match status" value="1"/>
</dbReference>
<dbReference type="RefSeq" id="WP_218882462.1">
    <property type="nucleotide sequence ID" value="NZ_BAAAYY010000003.1"/>
</dbReference>
<evidence type="ECO:0000313" key="11">
    <source>
        <dbReference type="Proteomes" id="UP000589036"/>
    </source>
</evidence>
<feature type="transmembrane region" description="Helical" evidence="8">
    <location>
        <begin position="60"/>
        <end position="83"/>
    </location>
</feature>
<evidence type="ECO:0000313" key="10">
    <source>
        <dbReference type="EMBL" id="NYE47873.1"/>
    </source>
</evidence>
<dbReference type="Proteomes" id="UP000589036">
    <property type="component" value="Unassembled WGS sequence"/>
</dbReference>
<gene>
    <name evidence="10" type="ORF">HDA32_002993</name>
</gene>
<dbReference type="AlphaFoldDB" id="A0A852TYK1"/>
<evidence type="ECO:0000256" key="4">
    <source>
        <dbReference type="ARBA" id="ARBA00022519"/>
    </source>
</evidence>
<keyword evidence="4" id="KW-0997">Cell inner membrane</keyword>
<comment type="subcellular location">
    <subcellularLocation>
        <location evidence="1">Cell inner membrane</location>
        <topology evidence="1">Multi-pass membrane protein</topology>
    </subcellularLocation>
    <subcellularLocation>
        <location evidence="8">Cell membrane</location>
        <topology evidence="8">Multi-pass membrane protein</topology>
    </subcellularLocation>
</comment>
<dbReference type="GO" id="GO:0005886">
    <property type="term" value="C:plasma membrane"/>
    <property type="evidence" value="ECO:0007669"/>
    <property type="project" value="UniProtKB-SubCell"/>
</dbReference>
<dbReference type="PANTHER" id="PTHR43357:SF4">
    <property type="entry name" value="INNER MEMBRANE ABC TRANSPORTER PERMEASE PROTEIN YDCV"/>
    <property type="match status" value="1"/>
</dbReference>
<reference evidence="10 11" key="1">
    <citation type="submission" date="2020-07" db="EMBL/GenBank/DDBJ databases">
        <title>Sequencing the genomes of 1000 actinobacteria strains.</title>
        <authorList>
            <person name="Klenk H.-P."/>
        </authorList>
    </citation>
    <scope>NUCLEOTIDE SEQUENCE [LARGE SCALE GENOMIC DNA]</scope>
    <source>
        <strain evidence="10 11">CXB654</strain>
    </source>
</reference>
<feature type="transmembrane region" description="Helical" evidence="8">
    <location>
        <begin position="125"/>
        <end position="151"/>
    </location>
</feature>
<name>A0A852TYK1_9ACTN</name>
<dbReference type="PROSITE" id="PS50928">
    <property type="entry name" value="ABC_TM1"/>
    <property type="match status" value="1"/>
</dbReference>
<keyword evidence="6 8" id="KW-1133">Transmembrane helix</keyword>
<keyword evidence="7 8" id="KW-0472">Membrane</keyword>
<sequence length="259" mass="27721">MRLLPLWLFCALIGVWLVAPALIVVPLSLTDKASLAFPPTGWSMRWYANFFTDPQWVRSLLDSLQVAAAVTVLATVLGTLAALGLTRARVRGLSLANGALLTPIIVPGVVVAIGLYGVFLELRLIGTFFGFLMAHTILALPFVVIPVAASLRGFDRRYEQAASVLGAGRLTAFRTVTLPLIAPGIASGALFAFVISFDEVVVSLFIQSPYLRTLPVQMYSSVTRDTDPTIAAAATLIILTTTVLAVLAALILTRRNRAS</sequence>
<evidence type="ECO:0000256" key="7">
    <source>
        <dbReference type="ARBA" id="ARBA00023136"/>
    </source>
</evidence>
<evidence type="ECO:0000256" key="6">
    <source>
        <dbReference type="ARBA" id="ARBA00022989"/>
    </source>
</evidence>
<dbReference type="GO" id="GO:0055085">
    <property type="term" value="P:transmembrane transport"/>
    <property type="evidence" value="ECO:0007669"/>
    <property type="project" value="InterPro"/>
</dbReference>
<comment type="similarity">
    <text evidence="8">Belongs to the binding-protein-dependent transport system permease family.</text>
</comment>